<dbReference type="EMBL" id="CP157948">
    <property type="protein sequence ID" value="XBS89354.1"/>
    <property type="molecule type" value="Genomic_DNA"/>
</dbReference>
<proteinExistence type="predicted"/>
<sequence length="346" mass="36555">MIELEIQGLSQSREGLLIEVGRFILASGFTLQRQRLVQDPHGTLLTMVVRGSPRKKRELEAALEGYDRFVSFRITPFVEGEEQPHFGATVKRATYLPPPAPEPVTPVAKVAAPAPARVASPAASPSRDVLTDEPFAVAPILARPAKTDAVQAEAVQTVPAAPPAPPEPDFEFILPTTRAPAPPPAASVEANPFVDVVALDADEGAVDKALQSIEYDYPKLMPRLLALSGAVPEGARESSLALAGQRAGAWVFAREYALDGGLGLADALERIGTPALRALVEVEQQGAQLHILDSPLCTNQGHSGCSFFSGFLEGLLGPVIAPGSLSIFPVCCRSYGADECVLAISD</sequence>
<dbReference type="RefSeq" id="WP_350015897.1">
    <property type="nucleotide sequence ID" value="NZ_CP157948.1"/>
</dbReference>
<reference evidence="1" key="1">
    <citation type="submission" date="2024-06" db="EMBL/GenBank/DDBJ databases">
        <authorList>
            <person name="Sun Y."/>
        </authorList>
    </citation>
    <scope>NUCLEOTIDE SEQUENCE</scope>
    <source>
        <strain evidence="1">IGA1.0</strain>
    </source>
</reference>
<organism evidence="1">
    <name type="scientific">Rhodanobacter sp. IGA1.0</name>
    <dbReference type="NCBI Taxonomy" id="3158582"/>
    <lineage>
        <taxon>Bacteria</taxon>
        <taxon>Pseudomonadati</taxon>
        <taxon>Pseudomonadota</taxon>
        <taxon>Gammaproteobacteria</taxon>
        <taxon>Lysobacterales</taxon>
        <taxon>Rhodanobacteraceae</taxon>
        <taxon>Rhodanobacter</taxon>
    </lineage>
</organism>
<evidence type="ECO:0008006" key="2">
    <source>
        <dbReference type="Google" id="ProtNLM"/>
    </source>
</evidence>
<dbReference type="AlphaFoldDB" id="A0AAU7QJT6"/>
<name>A0AAU7QJT6_9GAMM</name>
<evidence type="ECO:0000313" key="1">
    <source>
        <dbReference type="EMBL" id="XBS89354.1"/>
    </source>
</evidence>
<gene>
    <name evidence="1" type="ORF">ABNK63_13260</name>
</gene>
<protein>
    <recommendedName>
        <fullName evidence="2">4-vinyl reductase 4VR domain-containing protein</fullName>
    </recommendedName>
</protein>
<accession>A0AAU7QJT6</accession>